<evidence type="ECO:0000313" key="6">
    <source>
        <dbReference type="Proteomes" id="UP000030755"/>
    </source>
</evidence>
<dbReference type="Gene3D" id="1.10.510.10">
    <property type="entry name" value="Transferase(Phosphotransferase) domain 1"/>
    <property type="match status" value="1"/>
</dbReference>
<dbReference type="GO" id="GO:0005524">
    <property type="term" value="F:ATP binding"/>
    <property type="evidence" value="ECO:0007669"/>
    <property type="project" value="InterPro"/>
</dbReference>
<proteinExistence type="predicted"/>
<reference evidence="4 6" key="1">
    <citation type="journal article" date="2013" name="Curr. Biol.">
        <title>Shared signatures of parasitism and phylogenomics unite Cryptomycota and microsporidia.</title>
        <authorList>
            <person name="James T.Y."/>
            <person name="Pelin A."/>
            <person name="Bonen L."/>
            <person name="Ahrendt S."/>
            <person name="Sain D."/>
            <person name="Corradi N."/>
            <person name="Stajich J.E."/>
        </authorList>
    </citation>
    <scope>NUCLEOTIDE SEQUENCE [LARGE SCALE GENOMIC DNA]</scope>
    <source>
        <strain evidence="4 6">CSF55</strain>
        <strain evidence="4 6">CSF55</strain>
    </source>
</reference>
<keyword evidence="4" id="KW-0808">Transferase</keyword>
<dbReference type="PROSITE" id="PS50011">
    <property type="entry name" value="PROTEIN_KINASE_DOM"/>
    <property type="match status" value="1"/>
</dbReference>
<feature type="compositionally biased region" description="Polar residues" evidence="2">
    <location>
        <begin position="518"/>
        <end position="530"/>
    </location>
</feature>
<accession>A0A075AMY8</accession>
<keyword evidence="1" id="KW-0175">Coiled coil</keyword>
<sequence>MNSVLEDLRNRVVRIKQLLDKPYKKWSVSEKEVYVNRKQALETLISEEAKLNSEEAKLNEELDRERERENKKLSDGRMFLNYLVETDMYTISQRKLMLKIFAENYETNLILQMQSWELILLEILEIQEKIDDAHFSSMRSLPCDYISKWTKIYKSIEKKLPDLPNYLEAPARRFYNLIGFGIVDSSFVINNKDLILEILEEQNLGLSVKIPFESMEMTGVNEFSDEEKNAFNVALMKAKIFEHSKSANPEEQYRILHSFILEAGITWINSHLKFVPEYQMNSLTGYKFDHKIDIAFVLKGFGPFDLPFFLVECSGYFTNGFQHKDYRKLIMCMFSVLLYLKELFKNYPEVQKKLRVYGGFTGKSILQLVKLVPVIDGKDSFYIFENPKDWELDVLGNEKVSCEKHECTFCKNRDFHELELKDVEIEFGNLCITDDTKINKVPVYDESICTNNLSHLFNGLKEVREYGEYLRKEISKLDVPFIENFSFQSFSSESNPNTRPSHSKSTSRKDRQRRTPKKSNMTTRNNQGSSQTTAVITKYYNSSEIEFLKKLQSDKVVQLFDYTIYDDHYELVEELLYLKNSIYYNEEDLLDYVCNGLEALLFLRDNFCIHRDIKPANYMYSYNSNTWKLLDFDRSIFVDESGVVAFNKVHGTEGFIAPEMLNCENYSYTVDWFSFGKTLEKIPLQRFDKSFASFVNNIITSLTNTSPSHRQDPALLLSQAEKYRPLEML</sequence>
<dbReference type="HOGENOM" id="CLU_379984_0_0_1"/>
<keyword evidence="6" id="KW-1185">Reference proteome</keyword>
<evidence type="ECO:0000256" key="2">
    <source>
        <dbReference type="SAM" id="MobiDB-lite"/>
    </source>
</evidence>
<dbReference type="SUPFAM" id="SSF56112">
    <property type="entry name" value="Protein kinase-like (PK-like)"/>
    <property type="match status" value="1"/>
</dbReference>
<evidence type="ECO:0000313" key="5">
    <source>
        <dbReference type="EMBL" id="RKP18656.1"/>
    </source>
</evidence>
<dbReference type="Proteomes" id="UP000281549">
    <property type="component" value="Unassembled WGS sequence"/>
</dbReference>
<feature type="region of interest" description="Disordered" evidence="2">
    <location>
        <begin position="489"/>
        <end position="530"/>
    </location>
</feature>
<evidence type="ECO:0000259" key="3">
    <source>
        <dbReference type="PROSITE" id="PS50011"/>
    </source>
</evidence>
<dbReference type="InterPro" id="IPR000719">
    <property type="entry name" value="Prot_kinase_dom"/>
</dbReference>
<evidence type="ECO:0000256" key="1">
    <source>
        <dbReference type="SAM" id="Coils"/>
    </source>
</evidence>
<dbReference type="InterPro" id="IPR011009">
    <property type="entry name" value="Kinase-like_dom_sf"/>
</dbReference>
<gene>
    <name evidence="4" type="ORF">O9G_001030</name>
    <name evidence="5" type="ORF">ROZALSC1DRAFT_29678</name>
</gene>
<dbReference type="Proteomes" id="UP000030755">
    <property type="component" value="Unassembled WGS sequence"/>
</dbReference>
<dbReference type="EMBL" id="KE561300">
    <property type="protein sequence ID" value="EPZ31119.1"/>
    <property type="molecule type" value="Genomic_DNA"/>
</dbReference>
<dbReference type="GO" id="GO:0004672">
    <property type="term" value="F:protein kinase activity"/>
    <property type="evidence" value="ECO:0007669"/>
    <property type="project" value="InterPro"/>
</dbReference>
<evidence type="ECO:0000313" key="7">
    <source>
        <dbReference type="Proteomes" id="UP000281549"/>
    </source>
</evidence>
<dbReference type="PROSITE" id="PS00108">
    <property type="entry name" value="PROTEIN_KINASE_ST"/>
    <property type="match status" value="1"/>
</dbReference>
<dbReference type="SMART" id="SM00220">
    <property type="entry name" value="S_TKc"/>
    <property type="match status" value="1"/>
</dbReference>
<evidence type="ECO:0000313" key="4">
    <source>
        <dbReference type="EMBL" id="EPZ31119.1"/>
    </source>
</evidence>
<organism evidence="4 6">
    <name type="scientific">Rozella allomycis (strain CSF55)</name>
    <dbReference type="NCBI Taxonomy" id="988480"/>
    <lineage>
        <taxon>Eukaryota</taxon>
        <taxon>Fungi</taxon>
        <taxon>Fungi incertae sedis</taxon>
        <taxon>Cryptomycota</taxon>
        <taxon>Cryptomycota incertae sedis</taxon>
        <taxon>Rozella</taxon>
    </lineage>
</organism>
<keyword evidence="4" id="KW-0418">Kinase</keyword>
<dbReference type="Pfam" id="PF00069">
    <property type="entry name" value="Pkinase"/>
    <property type="match status" value="1"/>
</dbReference>
<feature type="coiled-coil region" evidence="1">
    <location>
        <begin position="37"/>
        <end position="72"/>
    </location>
</feature>
<protein>
    <submittedName>
        <fullName evidence="4">Serine/threonine-protein kinase domain-containing protein 1</fullName>
    </submittedName>
</protein>
<feature type="compositionally biased region" description="Basic residues" evidence="2">
    <location>
        <begin position="501"/>
        <end position="517"/>
    </location>
</feature>
<dbReference type="PANTHER" id="PTHR24347">
    <property type="entry name" value="SERINE/THREONINE-PROTEIN KINASE"/>
    <property type="match status" value="1"/>
</dbReference>
<dbReference type="AlphaFoldDB" id="A0A075AMY8"/>
<dbReference type="InterPro" id="IPR008271">
    <property type="entry name" value="Ser/Thr_kinase_AS"/>
</dbReference>
<dbReference type="EMBL" id="ML005402">
    <property type="protein sequence ID" value="RKP18656.1"/>
    <property type="molecule type" value="Genomic_DNA"/>
</dbReference>
<dbReference type="OrthoDB" id="4062651at2759"/>
<reference evidence="7" key="2">
    <citation type="journal article" date="2018" name="Nat. Microbiol.">
        <title>Leveraging single-cell genomics to expand the fungal tree of life.</title>
        <authorList>
            <person name="Ahrendt S.R."/>
            <person name="Quandt C.A."/>
            <person name="Ciobanu D."/>
            <person name="Clum A."/>
            <person name="Salamov A."/>
            <person name="Andreopoulos B."/>
            <person name="Cheng J.F."/>
            <person name="Woyke T."/>
            <person name="Pelin A."/>
            <person name="Henrissat B."/>
            <person name="Reynolds N.K."/>
            <person name="Benny G.L."/>
            <person name="Smith M.E."/>
            <person name="James T.Y."/>
            <person name="Grigoriev I.V."/>
        </authorList>
    </citation>
    <scope>NUCLEOTIDE SEQUENCE [LARGE SCALE GENOMIC DNA]</scope>
    <source>
        <strain evidence="7">CSF55</strain>
    </source>
</reference>
<reference evidence="5" key="3">
    <citation type="submission" date="2018-08" db="EMBL/GenBank/DDBJ databases">
        <title>Leveraging single-cell genomics to expand the Fungal Tree of Life.</title>
        <authorList>
            <consortium name="DOE Joint Genome Institute"/>
            <person name="Ahrendt S.R."/>
            <person name="Quandt C.A."/>
            <person name="Ciobanu D."/>
            <person name="Clum A."/>
            <person name="Salamov A."/>
            <person name="Andreopoulos B."/>
            <person name="Cheng J.-F."/>
            <person name="Woyke T."/>
            <person name="Pelin A."/>
            <person name="Henrissat B."/>
            <person name="Reynolds N."/>
            <person name="Benny G.L."/>
            <person name="Smith M.E."/>
            <person name="James T.Y."/>
            <person name="Grigoriev I.V."/>
        </authorList>
    </citation>
    <scope>NUCLEOTIDE SEQUENCE</scope>
    <source>
        <strain evidence="5">CSF55</strain>
    </source>
</reference>
<dbReference type="STRING" id="988480.A0A075AMY8"/>
<name>A0A075AMY8_ROZAC</name>
<feature type="domain" description="Protein kinase" evidence="3">
    <location>
        <begin position="460"/>
        <end position="729"/>
    </location>
</feature>